<name>A0A9P7ZBK2_9HELO</name>
<comment type="caution">
    <text evidence="1">The sequence shown here is derived from an EMBL/GenBank/DDBJ whole genome shotgun (WGS) entry which is preliminary data.</text>
</comment>
<dbReference type="EMBL" id="MU253742">
    <property type="protein sequence ID" value="KAG9248842.1"/>
    <property type="molecule type" value="Genomic_DNA"/>
</dbReference>
<reference evidence="1" key="1">
    <citation type="journal article" date="2021" name="IMA Fungus">
        <title>Genomic characterization of three marine fungi, including Emericellopsis atlantica sp. nov. with signatures of a generalist lifestyle and marine biomass degradation.</title>
        <authorList>
            <person name="Hagestad O.C."/>
            <person name="Hou L."/>
            <person name="Andersen J.H."/>
            <person name="Hansen E.H."/>
            <person name="Altermark B."/>
            <person name="Li C."/>
            <person name="Kuhnert E."/>
            <person name="Cox R.J."/>
            <person name="Crous P.W."/>
            <person name="Spatafora J.W."/>
            <person name="Lail K."/>
            <person name="Amirebrahimi M."/>
            <person name="Lipzen A."/>
            <person name="Pangilinan J."/>
            <person name="Andreopoulos W."/>
            <person name="Hayes R.D."/>
            <person name="Ng V."/>
            <person name="Grigoriev I.V."/>
            <person name="Jackson S.A."/>
            <person name="Sutton T.D.S."/>
            <person name="Dobson A.D.W."/>
            <person name="Rama T."/>
        </authorList>
    </citation>
    <scope>NUCLEOTIDE SEQUENCE</scope>
    <source>
        <strain evidence="1">TRa3180A</strain>
    </source>
</reference>
<dbReference type="Proteomes" id="UP000887226">
    <property type="component" value="Unassembled WGS sequence"/>
</dbReference>
<protein>
    <submittedName>
        <fullName evidence="1">Uncharacterized protein</fullName>
    </submittedName>
</protein>
<sequence>MKRGILPIISTEWLLTWNHQATKVLVSMPRVGSLPPVSYMDEDTEAVRSTVLRELENGRYAVLHAHSRAVIPVNNALTGPSKSKRSKDGKCGVIKLNFACSFVIPESVSLAHATGGGSGDPEWRIKDGVCINTARTHPLATYFHHPHPSTLLPLS</sequence>
<accession>A0A9P7ZBK2</accession>
<dbReference type="PANTHER" id="PTHR37017">
    <property type="entry name" value="AB HYDROLASE-1 DOMAIN-CONTAINING PROTEIN-RELATED"/>
    <property type="match status" value="1"/>
</dbReference>
<gene>
    <name evidence="1" type="ORF">BJ878DRAFT_265464</name>
</gene>
<evidence type="ECO:0000313" key="1">
    <source>
        <dbReference type="EMBL" id="KAG9248842.1"/>
    </source>
</evidence>
<dbReference type="PANTHER" id="PTHR37017:SF11">
    <property type="entry name" value="ESTERASE_LIPASE_THIOESTERASE DOMAIN-CONTAINING PROTEIN"/>
    <property type="match status" value="1"/>
</dbReference>
<dbReference type="AlphaFoldDB" id="A0A9P7ZBK2"/>
<dbReference type="InterPro" id="IPR052897">
    <property type="entry name" value="Sec-Metab_Biosynth_Hydrolase"/>
</dbReference>
<proteinExistence type="predicted"/>
<evidence type="ECO:0000313" key="2">
    <source>
        <dbReference type="Proteomes" id="UP000887226"/>
    </source>
</evidence>
<dbReference type="OrthoDB" id="408373at2759"/>
<organism evidence="1 2">
    <name type="scientific">Calycina marina</name>
    <dbReference type="NCBI Taxonomy" id="1763456"/>
    <lineage>
        <taxon>Eukaryota</taxon>
        <taxon>Fungi</taxon>
        <taxon>Dikarya</taxon>
        <taxon>Ascomycota</taxon>
        <taxon>Pezizomycotina</taxon>
        <taxon>Leotiomycetes</taxon>
        <taxon>Helotiales</taxon>
        <taxon>Pezizellaceae</taxon>
        <taxon>Calycina</taxon>
    </lineage>
</organism>
<keyword evidence="2" id="KW-1185">Reference proteome</keyword>